<evidence type="ECO:0000256" key="6">
    <source>
        <dbReference type="ARBA" id="ARBA00025162"/>
    </source>
</evidence>
<feature type="domain" description="Tr-type G" evidence="9">
    <location>
        <begin position="343"/>
        <end position="515"/>
    </location>
</feature>
<dbReference type="PRINTS" id="PR00315">
    <property type="entry name" value="ELONGATNFCT"/>
</dbReference>
<dbReference type="PANTHER" id="PTHR43381:SF5">
    <property type="entry name" value="TR-TYPE G DOMAIN-CONTAINING PROTEIN"/>
    <property type="match status" value="1"/>
</dbReference>
<comment type="similarity">
    <text evidence="1">Belongs to the TRAFAC class translation factor GTPase superfamily. Classic translation factor GTPase family. IF-2 subfamily.</text>
</comment>
<keyword evidence="4" id="KW-0648">Protein biosynthesis</keyword>
<feature type="compositionally biased region" description="Basic and acidic residues" evidence="8">
    <location>
        <begin position="203"/>
        <end position="225"/>
    </location>
</feature>
<dbReference type="FunFam" id="2.40.30.10:FF:000054">
    <property type="entry name" value="Translation initiation factor IF-2"/>
    <property type="match status" value="1"/>
</dbReference>
<evidence type="ECO:0000256" key="7">
    <source>
        <dbReference type="ARBA" id="ARBA00044105"/>
    </source>
</evidence>
<dbReference type="CDD" id="cd03702">
    <property type="entry name" value="IF2_mtIF2_II"/>
    <property type="match status" value="1"/>
</dbReference>
<feature type="compositionally biased region" description="Basic and acidic residues" evidence="8">
    <location>
        <begin position="179"/>
        <end position="190"/>
    </location>
</feature>
<dbReference type="FunFam" id="3.40.50.10050:FF:000001">
    <property type="entry name" value="Translation initiation factor IF-2"/>
    <property type="match status" value="1"/>
</dbReference>
<dbReference type="EMBL" id="CAJHUC010002451">
    <property type="protein sequence ID" value="CAD7703842.1"/>
    <property type="molecule type" value="Genomic_DNA"/>
</dbReference>
<dbReference type="NCBIfam" id="TIGR00487">
    <property type="entry name" value="IF-2"/>
    <property type="match status" value="1"/>
</dbReference>
<dbReference type="InterPro" id="IPR044145">
    <property type="entry name" value="IF2_II"/>
</dbReference>
<dbReference type="CDD" id="cd01887">
    <property type="entry name" value="IF2_eIF5B"/>
    <property type="match status" value="1"/>
</dbReference>
<keyword evidence="5" id="KW-0342">GTP-binding</keyword>
<dbReference type="PROSITE" id="PS51722">
    <property type="entry name" value="G_TR_2"/>
    <property type="match status" value="1"/>
</dbReference>
<sequence length="867" mass="92005">MSCAAFPTRTACLRAAALGPPRSLICVRAQDEAPDPNPDAAPNLATKPSPKQVRRGAGGRSARPSRLRKRNGSERLGDVAGIGSKGRMTANANGRRVGDRGTRGGASSGNGRGQGSPSVADASGLGLEVGLESEPLSVPELGAKPALRNGAKDAGGQTRGREAGGSGRQSRGAQASDQEGARRRDGEKKKQFAKRGAQGKAWAGREDREKKGAGRGRREAEGRREGFRMTVERRRKARQQRKLTRMSKVTVDEGEDRIVVGSEGMAVTELAKRLAISPAEVVKALFMKGIMVQITQTLDRDAVTVVATEKGVELVNKDEEAVESKAVKTSDFIDLEDIDHLQERPPVVTVMGHVDHGKTTLLDYIRQAGVAAGEAGGITQAIGAYTCTVTVDDEEKRVCFLDTPGHEAFSAMRARGARATDIAIVIVAATDGVQPQTKEAVNHAKAAKVPIIVAINKMDVEGANPDRVKQELGELELVPEEWGGSTPMVEISAKTGQGIDDLLELIVLMSEVELELLANPDRSAAGMVIEAHLDRKSGPAATVLVQNGTLHVGDVVVSGASYGKVRSLQDWQGSRVEEAGPASPVQMFGLNSVPTAGDEFAVCLNEAEAREQAQKAAEVLREAHLVEQSGGGSMVTLSSLASIDESLEGIQRLNILLKGDTSGSVEAVKAALNQLPQDSVMLRFLHTGTGDITESDLDLAQVAEGMVVGFNVQAAAKRRGVEVRTYTVIYDLLDDIRAAMEGRLSPVDEKVPLGKAEVRAVFGSGDRCVAGCMVTEGKVSNTALLVVKRGKKKVMHEGLITSLRRVKDNVTEVSEGVECGIACDFKDWKEGDVIEAFELVAKRMSLEEATATPALDLAEFLEEAAVA</sequence>
<dbReference type="InterPro" id="IPR015760">
    <property type="entry name" value="TIF_IF2"/>
</dbReference>
<keyword evidence="3" id="KW-0547">Nucleotide-binding</keyword>
<keyword evidence="2" id="KW-0396">Initiation factor</keyword>
<feature type="region of interest" description="Disordered" evidence="8">
    <location>
        <begin position="29"/>
        <end position="225"/>
    </location>
</feature>
<dbReference type="InterPro" id="IPR006847">
    <property type="entry name" value="IF2_N"/>
</dbReference>
<dbReference type="Pfam" id="PF04760">
    <property type="entry name" value="IF2_N"/>
    <property type="match status" value="1"/>
</dbReference>
<evidence type="ECO:0000256" key="1">
    <source>
        <dbReference type="ARBA" id="ARBA00007733"/>
    </source>
</evidence>
<dbReference type="InterPro" id="IPR009000">
    <property type="entry name" value="Transl_B-barrel_sf"/>
</dbReference>
<dbReference type="InterPro" id="IPR023115">
    <property type="entry name" value="TIF_IF2_dom3"/>
</dbReference>
<dbReference type="PROSITE" id="PS01176">
    <property type="entry name" value="IF2"/>
    <property type="match status" value="1"/>
</dbReference>
<evidence type="ECO:0000256" key="5">
    <source>
        <dbReference type="ARBA" id="ARBA00023134"/>
    </source>
</evidence>
<dbReference type="OrthoDB" id="361630at2759"/>
<dbReference type="InterPro" id="IPR000178">
    <property type="entry name" value="TF_IF2_bacterial-like"/>
</dbReference>
<dbReference type="SUPFAM" id="SSF46785">
    <property type="entry name" value="Winged helix' DNA-binding domain"/>
    <property type="match status" value="1"/>
</dbReference>
<dbReference type="FunFam" id="2.40.30.10:FF:000008">
    <property type="entry name" value="Translation initiation factor IF-2"/>
    <property type="match status" value="1"/>
</dbReference>
<dbReference type="CDD" id="cd03692">
    <property type="entry name" value="mtIF2_IVc"/>
    <property type="match status" value="1"/>
</dbReference>
<dbReference type="HAMAP" id="MF_00100_B">
    <property type="entry name" value="IF_2_B"/>
    <property type="match status" value="1"/>
</dbReference>
<comment type="function">
    <text evidence="6">One of the essential components for the initiation of protein synthesis. Protects formylmethionyl-tRNA from spontaneous hydrolysis and promotes its binding to the 30S ribosomal subunits. Also involved in the hydrolysis of GTP during the formation of the 70S ribosomal complex.</text>
</comment>
<dbReference type="Pfam" id="PF22042">
    <property type="entry name" value="EF-G_D2"/>
    <property type="match status" value="1"/>
</dbReference>
<keyword evidence="11" id="KW-1185">Reference proteome</keyword>
<protein>
    <recommendedName>
        <fullName evidence="7">Translation initiation factor IF-2, chloroplastic</fullName>
    </recommendedName>
</protein>
<dbReference type="FunFam" id="3.40.50.300:FF:000019">
    <property type="entry name" value="Translation initiation factor IF-2"/>
    <property type="match status" value="1"/>
</dbReference>
<dbReference type="InterPro" id="IPR000795">
    <property type="entry name" value="T_Tr_GTP-bd_dom"/>
</dbReference>
<feature type="compositionally biased region" description="Gly residues" evidence="8">
    <location>
        <begin position="103"/>
        <end position="114"/>
    </location>
</feature>
<evidence type="ECO:0000256" key="3">
    <source>
        <dbReference type="ARBA" id="ARBA00022741"/>
    </source>
</evidence>
<dbReference type="SUPFAM" id="SSF52540">
    <property type="entry name" value="P-loop containing nucleoside triphosphate hydrolases"/>
    <property type="match status" value="1"/>
</dbReference>
<dbReference type="AlphaFoldDB" id="A0A8S1J818"/>
<accession>A0A8S1J818</accession>
<dbReference type="SUPFAM" id="SSF50447">
    <property type="entry name" value="Translation proteins"/>
    <property type="match status" value="2"/>
</dbReference>
<evidence type="ECO:0000313" key="10">
    <source>
        <dbReference type="EMBL" id="CAD7703842.1"/>
    </source>
</evidence>
<dbReference type="GO" id="GO:0003924">
    <property type="term" value="F:GTPase activity"/>
    <property type="evidence" value="ECO:0007669"/>
    <property type="project" value="InterPro"/>
</dbReference>
<dbReference type="PANTHER" id="PTHR43381">
    <property type="entry name" value="TRANSLATION INITIATION FACTOR IF-2-RELATED"/>
    <property type="match status" value="1"/>
</dbReference>
<dbReference type="InterPro" id="IPR005225">
    <property type="entry name" value="Small_GTP-bd"/>
</dbReference>
<dbReference type="GO" id="GO:0005737">
    <property type="term" value="C:cytoplasm"/>
    <property type="evidence" value="ECO:0007669"/>
    <property type="project" value="TreeGrafter"/>
</dbReference>
<dbReference type="Gene3D" id="2.40.30.10">
    <property type="entry name" value="Translation factors"/>
    <property type="match status" value="2"/>
</dbReference>
<dbReference type="InterPro" id="IPR036925">
    <property type="entry name" value="TIF_IF2_dom3_sf"/>
</dbReference>
<dbReference type="Pfam" id="PF11987">
    <property type="entry name" value="IF-2"/>
    <property type="match status" value="1"/>
</dbReference>
<proteinExistence type="inferred from homology"/>
<comment type="caution">
    <text evidence="10">The sequence shown here is derived from an EMBL/GenBank/DDBJ whole genome shotgun (WGS) entry which is preliminary data.</text>
</comment>
<dbReference type="InterPro" id="IPR027417">
    <property type="entry name" value="P-loop_NTPase"/>
</dbReference>
<organism evidence="10 11">
    <name type="scientific">Ostreobium quekettii</name>
    <dbReference type="NCBI Taxonomy" id="121088"/>
    <lineage>
        <taxon>Eukaryota</taxon>
        <taxon>Viridiplantae</taxon>
        <taxon>Chlorophyta</taxon>
        <taxon>core chlorophytes</taxon>
        <taxon>Ulvophyceae</taxon>
        <taxon>TCBD clade</taxon>
        <taxon>Bryopsidales</taxon>
        <taxon>Ostreobineae</taxon>
        <taxon>Ostreobiaceae</taxon>
        <taxon>Ostreobium</taxon>
    </lineage>
</organism>
<evidence type="ECO:0000259" key="9">
    <source>
        <dbReference type="PROSITE" id="PS51722"/>
    </source>
</evidence>
<dbReference type="NCBIfam" id="TIGR00231">
    <property type="entry name" value="small_GTP"/>
    <property type="match status" value="1"/>
</dbReference>
<evidence type="ECO:0000256" key="4">
    <source>
        <dbReference type="ARBA" id="ARBA00022917"/>
    </source>
</evidence>
<dbReference type="GO" id="GO:0005525">
    <property type="term" value="F:GTP binding"/>
    <property type="evidence" value="ECO:0007669"/>
    <property type="project" value="UniProtKB-KW"/>
</dbReference>
<dbReference type="InterPro" id="IPR036390">
    <property type="entry name" value="WH_DNA-bd_sf"/>
</dbReference>
<evidence type="ECO:0000313" key="11">
    <source>
        <dbReference type="Proteomes" id="UP000708148"/>
    </source>
</evidence>
<dbReference type="SUPFAM" id="SSF52156">
    <property type="entry name" value="Initiation factor IF2/eIF5b, domain 3"/>
    <property type="match status" value="1"/>
</dbReference>
<evidence type="ECO:0000256" key="2">
    <source>
        <dbReference type="ARBA" id="ARBA00022540"/>
    </source>
</evidence>
<reference evidence="10" key="1">
    <citation type="submission" date="2020-12" db="EMBL/GenBank/DDBJ databases">
        <authorList>
            <person name="Iha C."/>
        </authorList>
    </citation>
    <scope>NUCLEOTIDE SEQUENCE</scope>
</reference>
<dbReference type="Gene3D" id="3.40.50.10050">
    <property type="entry name" value="Translation initiation factor IF- 2, domain 3"/>
    <property type="match status" value="1"/>
</dbReference>
<gene>
    <name evidence="10" type="ORF">OSTQU699_LOCUS9199</name>
</gene>
<name>A0A8S1J818_9CHLO</name>
<dbReference type="Pfam" id="PF00009">
    <property type="entry name" value="GTP_EFTU"/>
    <property type="match status" value="1"/>
</dbReference>
<dbReference type="Gene3D" id="3.40.50.300">
    <property type="entry name" value="P-loop containing nucleotide triphosphate hydrolases"/>
    <property type="match status" value="1"/>
</dbReference>
<dbReference type="InterPro" id="IPR053905">
    <property type="entry name" value="EF-G-like_DII"/>
</dbReference>
<dbReference type="Proteomes" id="UP000708148">
    <property type="component" value="Unassembled WGS sequence"/>
</dbReference>
<feature type="compositionally biased region" description="Polar residues" evidence="8">
    <location>
        <begin position="168"/>
        <end position="177"/>
    </location>
</feature>
<evidence type="ECO:0000256" key="8">
    <source>
        <dbReference type="SAM" id="MobiDB-lite"/>
    </source>
</evidence>
<dbReference type="GO" id="GO:0003743">
    <property type="term" value="F:translation initiation factor activity"/>
    <property type="evidence" value="ECO:0007669"/>
    <property type="project" value="UniProtKB-KW"/>
</dbReference>